<sequence length="97" mass="10778">MIKHHFSAGVYVREMALTREGEVLTHEHKYDHFGILGSGSVLMDLDGELSVHNGPCVIEIKAGKRHGIKALTDIVWFCVHATDVADPETIDEVLIKE</sequence>
<organism evidence="1 2">
    <name type="scientific">Paraburkholderia tropica</name>
    <dbReference type="NCBI Taxonomy" id="92647"/>
    <lineage>
        <taxon>Bacteria</taxon>
        <taxon>Pseudomonadati</taxon>
        <taxon>Pseudomonadota</taxon>
        <taxon>Betaproteobacteria</taxon>
        <taxon>Burkholderiales</taxon>
        <taxon>Burkholderiaceae</taxon>
        <taxon>Paraburkholderia</taxon>
    </lineage>
</organism>
<dbReference type="Proteomes" id="UP000247515">
    <property type="component" value="Unassembled WGS sequence"/>
</dbReference>
<evidence type="ECO:0000313" key="2">
    <source>
        <dbReference type="Proteomes" id="UP000247515"/>
    </source>
</evidence>
<comment type="caution">
    <text evidence="1">The sequence shown here is derived from an EMBL/GenBank/DDBJ whole genome shotgun (WGS) entry which is preliminary data.</text>
</comment>
<proteinExistence type="predicted"/>
<keyword evidence="2" id="KW-1185">Reference proteome</keyword>
<evidence type="ECO:0008006" key="3">
    <source>
        <dbReference type="Google" id="ProtNLM"/>
    </source>
</evidence>
<dbReference type="InterPro" id="IPR014710">
    <property type="entry name" value="RmlC-like_jellyroll"/>
</dbReference>
<evidence type="ECO:0000313" key="1">
    <source>
        <dbReference type="EMBL" id="PXX15842.1"/>
    </source>
</evidence>
<accession>A0ABX5MNY6</accession>
<dbReference type="EMBL" id="QJJV01000009">
    <property type="protein sequence ID" value="PXX15842.1"/>
    <property type="molecule type" value="Genomic_DNA"/>
</dbReference>
<dbReference type="InterPro" id="IPR011051">
    <property type="entry name" value="RmlC_Cupin_sf"/>
</dbReference>
<gene>
    <name evidence="1" type="ORF">C7400_109177</name>
</gene>
<reference evidence="1 2" key="1">
    <citation type="submission" date="2018-05" db="EMBL/GenBank/DDBJ databases">
        <title>Genomic Encyclopedia of Type Strains, Phase IV (KMG-V): Genome sequencing to study the core and pangenomes of soil and plant-associated prokaryotes.</title>
        <authorList>
            <person name="Whitman W."/>
        </authorList>
    </citation>
    <scope>NUCLEOTIDE SEQUENCE [LARGE SCALE GENOMIC DNA]</scope>
    <source>
        <strain evidence="1 2">SIr-6563</strain>
    </source>
</reference>
<dbReference type="RefSeq" id="WP_110327730.1">
    <property type="nucleotide sequence ID" value="NZ_QJJV01000009.1"/>
</dbReference>
<protein>
    <recommendedName>
        <fullName evidence="3">Cupin domain-containing protein</fullName>
    </recommendedName>
</protein>
<name>A0ABX5MNY6_9BURK</name>
<dbReference type="SUPFAM" id="SSF51182">
    <property type="entry name" value="RmlC-like cupins"/>
    <property type="match status" value="1"/>
</dbReference>
<dbReference type="Gene3D" id="2.60.120.10">
    <property type="entry name" value="Jelly Rolls"/>
    <property type="match status" value="1"/>
</dbReference>